<evidence type="ECO:0000313" key="8">
    <source>
        <dbReference type="Proteomes" id="UP000095401"/>
    </source>
</evidence>
<dbReference type="PANTHER" id="PTHR32060">
    <property type="entry name" value="TAIL-SPECIFIC PROTEASE"/>
    <property type="match status" value="1"/>
</dbReference>
<dbReference type="InterPro" id="IPR001478">
    <property type="entry name" value="PDZ"/>
</dbReference>
<evidence type="ECO:0000313" key="7">
    <source>
        <dbReference type="EMBL" id="AOU99819.1"/>
    </source>
</evidence>
<dbReference type="Pfam" id="PF03572">
    <property type="entry name" value="Peptidase_S41"/>
    <property type="match status" value="1"/>
</dbReference>
<evidence type="ECO:0000256" key="2">
    <source>
        <dbReference type="ARBA" id="ARBA00022670"/>
    </source>
</evidence>
<dbReference type="SMART" id="SM00245">
    <property type="entry name" value="TSPc"/>
    <property type="match status" value="1"/>
</dbReference>
<dbReference type="PANTHER" id="PTHR32060:SF30">
    <property type="entry name" value="CARBOXY-TERMINAL PROCESSING PROTEASE CTPA"/>
    <property type="match status" value="1"/>
</dbReference>
<dbReference type="GO" id="GO:0008236">
    <property type="term" value="F:serine-type peptidase activity"/>
    <property type="evidence" value="ECO:0007669"/>
    <property type="project" value="UniProtKB-KW"/>
</dbReference>
<dbReference type="InterPro" id="IPR041489">
    <property type="entry name" value="PDZ_6"/>
</dbReference>
<proteinExistence type="inferred from homology"/>
<dbReference type="GO" id="GO:0030288">
    <property type="term" value="C:outer membrane-bounded periplasmic space"/>
    <property type="evidence" value="ECO:0007669"/>
    <property type="project" value="TreeGrafter"/>
</dbReference>
<evidence type="ECO:0000256" key="4">
    <source>
        <dbReference type="ARBA" id="ARBA00022825"/>
    </source>
</evidence>
<dbReference type="Gene3D" id="2.30.42.10">
    <property type="match status" value="1"/>
</dbReference>
<name>A0A1D8ITK5_9GAMM</name>
<dbReference type="EMBL" id="CP017415">
    <property type="protein sequence ID" value="AOU99819.1"/>
    <property type="molecule type" value="Genomic_DNA"/>
</dbReference>
<dbReference type="InterPro" id="IPR029045">
    <property type="entry name" value="ClpP/crotonase-like_dom_sf"/>
</dbReference>
<dbReference type="Proteomes" id="UP000095401">
    <property type="component" value="Chromosome"/>
</dbReference>
<sequence>MTSRFRILSILCLTLAIGIGPGVRYALAAGTPAGTAQAQKDMLPLKELQTFSEIFQRIKQDYVKPVSDKELLDNAIQGMLTGLDPHSAYLDANAFKQLQIDTTGEFGGLGLVVGTKDGFIQVVSPIDDTPAQRAGIKPGDIITRINDVSVQGLGLDQAVKMMRGKPGSEVKLEIARQGVSKPLHFVLKREVIRVDSVKSHMLEPGYGYVRITSFQANTPASLKKAIDKLDHENKGPLKGLVLDLRNNPGGVLSAAVGVSNAFLNRGLIVYTKGRLADSDLRYEATPGDALHGAPMVVLVNGGTASAAEIVSGALKDNHRALIVGTRTFGKGSVQTVLPLSHDTAVKLTTALYFTPNGHSIQAEGIEPNIVVEPLAVGKSLSDGFQMLREADLAGHLANPDGKAKAARDGKGDPSLAHTDFQLYEALTVLKSLALSQSFRAASTG</sequence>
<dbReference type="SUPFAM" id="SSF52096">
    <property type="entry name" value="ClpP/crotonase"/>
    <property type="match status" value="1"/>
</dbReference>
<dbReference type="AlphaFoldDB" id="A0A1D8ITK5"/>
<accession>A0A1D8ITK5</accession>
<keyword evidence="3 5" id="KW-0378">Hydrolase</keyword>
<dbReference type="Pfam" id="PF17820">
    <property type="entry name" value="PDZ_6"/>
    <property type="match status" value="1"/>
</dbReference>
<evidence type="ECO:0000256" key="1">
    <source>
        <dbReference type="ARBA" id="ARBA00009179"/>
    </source>
</evidence>
<keyword evidence="2 5" id="KW-0645">Protease</keyword>
<comment type="similarity">
    <text evidence="1 5">Belongs to the peptidase S41A family.</text>
</comment>
<evidence type="ECO:0000259" key="6">
    <source>
        <dbReference type="PROSITE" id="PS50106"/>
    </source>
</evidence>
<dbReference type="CDD" id="cd06782">
    <property type="entry name" value="cpPDZ_CPP-like"/>
    <property type="match status" value="1"/>
</dbReference>
<dbReference type="Gene3D" id="3.30.750.44">
    <property type="match status" value="1"/>
</dbReference>
<organism evidence="7 8">
    <name type="scientific">Acidihalobacter yilgarnensis</name>
    <dbReference type="NCBI Taxonomy" id="2819280"/>
    <lineage>
        <taxon>Bacteria</taxon>
        <taxon>Pseudomonadati</taxon>
        <taxon>Pseudomonadota</taxon>
        <taxon>Gammaproteobacteria</taxon>
        <taxon>Chromatiales</taxon>
        <taxon>Ectothiorhodospiraceae</taxon>
        <taxon>Acidihalobacter</taxon>
    </lineage>
</organism>
<dbReference type="Gene3D" id="3.90.226.10">
    <property type="entry name" value="2-enoyl-CoA Hydratase, Chain A, domain 1"/>
    <property type="match status" value="1"/>
</dbReference>
<gene>
    <name evidence="7" type="ORF">BI364_16200</name>
</gene>
<keyword evidence="8" id="KW-1185">Reference proteome</keyword>
<dbReference type="KEGG" id="aprs:BI364_16200"/>
<keyword evidence="4 5" id="KW-0720">Serine protease</keyword>
<dbReference type="FunFam" id="2.30.42.10:FF:000063">
    <property type="entry name" value="Peptidase, S41 family"/>
    <property type="match status" value="1"/>
</dbReference>
<evidence type="ECO:0000256" key="3">
    <source>
        <dbReference type="ARBA" id="ARBA00022801"/>
    </source>
</evidence>
<dbReference type="InterPro" id="IPR055210">
    <property type="entry name" value="CtpA/B_N"/>
</dbReference>
<dbReference type="SMART" id="SM00228">
    <property type="entry name" value="PDZ"/>
    <property type="match status" value="1"/>
</dbReference>
<dbReference type="InterPro" id="IPR004447">
    <property type="entry name" value="Peptidase_S41A"/>
</dbReference>
<evidence type="ECO:0000256" key="5">
    <source>
        <dbReference type="RuleBase" id="RU004404"/>
    </source>
</evidence>
<feature type="domain" description="PDZ" evidence="6">
    <location>
        <begin position="95"/>
        <end position="163"/>
    </location>
</feature>
<dbReference type="InterPro" id="IPR036034">
    <property type="entry name" value="PDZ_sf"/>
</dbReference>
<dbReference type="GO" id="GO:0006508">
    <property type="term" value="P:proteolysis"/>
    <property type="evidence" value="ECO:0007669"/>
    <property type="project" value="UniProtKB-KW"/>
</dbReference>
<dbReference type="CDD" id="cd07560">
    <property type="entry name" value="Peptidase_S41_CPP"/>
    <property type="match status" value="1"/>
</dbReference>
<dbReference type="GO" id="GO:0004175">
    <property type="term" value="F:endopeptidase activity"/>
    <property type="evidence" value="ECO:0007669"/>
    <property type="project" value="TreeGrafter"/>
</dbReference>
<dbReference type="RefSeq" id="WP_070080158.1">
    <property type="nucleotide sequence ID" value="NZ_CP017415.1"/>
</dbReference>
<dbReference type="InterPro" id="IPR005151">
    <property type="entry name" value="Tail-specific_protease"/>
</dbReference>
<dbReference type="Pfam" id="PF22694">
    <property type="entry name" value="CtpB_N-like"/>
    <property type="match status" value="1"/>
</dbReference>
<protein>
    <submittedName>
        <fullName evidence="7">Peptidase S41</fullName>
    </submittedName>
</protein>
<dbReference type="FunFam" id="3.90.226.10:FF:000029">
    <property type="entry name" value="Peptidase, S41 family"/>
    <property type="match status" value="1"/>
</dbReference>
<reference evidence="8" key="1">
    <citation type="submission" date="2016-09" db="EMBL/GenBank/DDBJ databases">
        <title>Acidihalobacter prosperus F5.</title>
        <authorList>
            <person name="Khaleque H.N."/>
            <person name="Ramsay J.P."/>
            <person name="Kaksonen A.H."/>
            <person name="Boxall N.J."/>
            <person name="Watkin E.L.J."/>
        </authorList>
    </citation>
    <scope>NUCLEOTIDE SEQUENCE [LARGE SCALE GENOMIC DNA]</scope>
    <source>
        <strain evidence="8">F5</strain>
    </source>
</reference>
<dbReference type="SUPFAM" id="SSF50156">
    <property type="entry name" value="PDZ domain-like"/>
    <property type="match status" value="1"/>
</dbReference>
<dbReference type="GO" id="GO:0007165">
    <property type="term" value="P:signal transduction"/>
    <property type="evidence" value="ECO:0007669"/>
    <property type="project" value="TreeGrafter"/>
</dbReference>
<dbReference type="PROSITE" id="PS50106">
    <property type="entry name" value="PDZ"/>
    <property type="match status" value="1"/>
</dbReference>
<dbReference type="NCBIfam" id="TIGR00225">
    <property type="entry name" value="prc"/>
    <property type="match status" value="1"/>
</dbReference>